<evidence type="ECO:0000313" key="3">
    <source>
        <dbReference type="Proteomes" id="UP000193465"/>
    </source>
</evidence>
<dbReference type="InterPro" id="IPR034660">
    <property type="entry name" value="DinB/YfiT-like"/>
</dbReference>
<gene>
    <name evidence="2" type="ORF">AWC02_06980</name>
</gene>
<dbReference type="SUPFAM" id="SSF109854">
    <property type="entry name" value="DinB/YfiT-like putative metalloenzymes"/>
    <property type="match status" value="1"/>
</dbReference>
<dbReference type="NCBIfam" id="TIGR03083">
    <property type="entry name" value="maleylpyruvate isomerase family mycothiol-dependent enzyme"/>
    <property type="match status" value="1"/>
</dbReference>
<dbReference type="RefSeq" id="WP_165757859.1">
    <property type="nucleotide sequence ID" value="NZ_LQOT01000024.1"/>
</dbReference>
<organism evidence="2 3">
    <name type="scientific">Mycolicibacter engbaekii</name>
    <dbReference type="NCBI Taxonomy" id="188915"/>
    <lineage>
        <taxon>Bacteria</taxon>
        <taxon>Bacillati</taxon>
        <taxon>Actinomycetota</taxon>
        <taxon>Actinomycetes</taxon>
        <taxon>Mycobacteriales</taxon>
        <taxon>Mycobacteriaceae</taxon>
        <taxon>Mycolicibacter</taxon>
    </lineage>
</organism>
<keyword evidence="3" id="KW-1185">Reference proteome</keyword>
<evidence type="ECO:0000313" key="2">
    <source>
        <dbReference type="EMBL" id="ORV49336.1"/>
    </source>
</evidence>
<feature type="domain" description="Mycothiol-dependent maleylpyruvate isomerase metal-binding" evidence="1">
    <location>
        <begin position="9"/>
        <end position="97"/>
    </location>
</feature>
<dbReference type="AlphaFoldDB" id="A0A1X1TXM8"/>
<proteinExistence type="predicted"/>
<comment type="caution">
    <text evidence="2">The sequence shown here is derived from an EMBL/GenBank/DDBJ whole genome shotgun (WGS) entry which is preliminary data.</text>
</comment>
<dbReference type="Gene3D" id="1.20.120.450">
    <property type="entry name" value="dinb family like domain"/>
    <property type="match status" value="1"/>
</dbReference>
<evidence type="ECO:0000259" key="1">
    <source>
        <dbReference type="Pfam" id="PF11716"/>
    </source>
</evidence>
<dbReference type="InterPro" id="IPR024344">
    <property type="entry name" value="MDMPI_metal-binding"/>
</dbReference>
<dbReference type="Pfam" id="PF11716">
    <property type="entry name" value="MDMPI_N"/>
    <property type="match status" value="1"/>
</dbReference>
<dbReference type="STRING" id="188915.AWC02_06980"/>
<protein>
    <recommendedName>
        <fullName evidence="1">Mycothiol-dependent maleylpyruvate isomerase metal-binding domain-containing protein</fullName>
    </recommendedName>
</protein>
<accession>A0A1X1TXM8</accession>
<name>A0A1X1TXM8_9MYCO</name>
<dbReference type="Proteomes" id="UP000193465">
    <property type="component" value="Unassembled WGS sequence"/>
</dbReference>
<dbReference type="EMBL" id="LQOT01000024">
    <property type="protein sequence ID" value="ORV49336.1"/>
    <property type="molecule type" value="Genomic_DNA"/>
</dbReference>
<dbReference type="InterPro" id="IPR017517">
    <property type="entry name" value="Maleyloyr_isom"/>
</dbReference>
<sequence>MSSRIEIARHARHAFVDTVDGLTDAEFDHGTTLCTDWSPRDVLSHLIGTAEIGRYLRAPWRLHRINAEAVAAGRRLSRAELIAAGRRWAQVPDRALAGLLLGDVAMHHQDVLRGLGRTRTIPPVEEAAILAEGVSLTVQKLQPTLLRYRVEPTNGIGRPRGRGRVVRGTAEALGMWLGGRNVAEVQIEGVPLQQ</sequence>
<reference evidence="2 3" key="1">
    <citation type="submission" date="2016-01" db="EMBL/GenBank/DDBJ databases">
        <title>The new phylogeny of the genus Mycobacterium.</title>
        <authorList>
            <person name="Tarcisio F."/>
            <person name="Conor M."/>
            <person name="Antonella G."/>
            <person name="Elisabetta G."/>
            <person name="Giulia F.S."/>
            <person name="Sara T."/>
            <person name="Anna F."/>
            <person name="Clotilde B."/>
            <person name="Roberto B."/>
            <person name="Veronica D.S."/>
            <person name="Fabio R."/>
            <person name="Monica P."/>
            <person name="Olivier J."/>
            <person name="Enrico T."/>
            <person name="Nicola S."/>
        </authorList>
    </citation>
    <scope>NUCLEOTIDE SEQUENCE [LARGE SCALE GENOMIC DNA]</scope>
    <source>
        <strain evidence="2 3">ATCC 27353</strain>
    </source>
</reference>
<dbReference type="GO" id="GO:0046872">
    <property type="term" value="F:metal ion binding"/>
    <property type="evidence" value="ECO:0007669"/>
    <property type="project" value="InterPro"/>
</dbReference>